<dbReference type="SUPFAM" id="SSF53756">
    <property type="entry name" value="UDP-Glycosyltransferase/glycogen phosphorylase"/>
    <property type="match status" value="2"/>
</dbReference>
<dbReference type="Proteomes" id="UP001434737">
    <property type="component" value="Chromosome"/>
</dbReference>
<feature type="domain" description="Glycosyl transferase family 1" evidence="1">
    <location>
        <begin position="257"/>
        <end position="384"/>
    </location>
</feature>
<dbReference type="EMBL" id="CP145316">
    <property type="protein sequence ID" value="XAM18409.1"/>
    <property type="molecule type" value="Genomic_DNA"/>
</dbReference>
<protein>
    <submittedName>
        <fullName evidence="2">Glycosyltransferase</fullName>
    </submittedName>
</protein>
<dbReference type="Pfam" id="PF00534">
    <property type="entry name" value="Glycos_transf_1"/>
    <property type="match status" value="1"/>
</dbReference>
<name>A0ABZ3F8M5_9HELI</name>
<evidence type="ECO:0000313" key="3">
    <source>
        <dbReference type="Proteomes" id="UP001434737"/>
    </source>
</evidence>
<dbReference type="Gene3D" id="3.40.50.2000">
    <property type="entry name" value="Glycogen Phosphorylase B"/>
    <property type="match status" value="3"/>
</dbReference>
<accession>A0ABZ3F8M5</accession>
<reference evidence="2 3" key="1">
    <citation type="submission" date="2024-02" db="EMBL/GenBank/DDBJ databases">
        <title>Genome and pathogenicity analysis of Helicobacter mastomyrinus isolated from mice.</title>
        <authorList>
            <person name="Zhu L."/>
        </authorList>
    </citation>
    <scope>NUCLEOTIDE SEQUENCE [LARGE SCALE GENOMIC DNA]</scope>
    <source>
        <strain evidence="2 3">Hm-17</strain>
    </source>
</reference>
<dbReference type="RefSeq" id="WP_343353815.1">
    <property type="nucleotide sequence ID" value="NZ_CP145316.1"/>
</dbReference>
<dbReference type="PANTHER" id="PTHR45947:SF3">
    <property type="entry name" value="SULFOQUINOVOSYL TRANSFERASE SQD2"/>
    <property type="match status" value="1"/>
</dbReference>
<dbReference type="InterPro" id="IPR001296">
    <property type="entry name" value="Glyco_trans_1"/>
</dbReference>
<organism evidence="2 3">
    <name type="scientific">Helicobacter mastomyrinus</name>
    <dbReference type="NCBI Taxonomy" id="287948"/>
    <lineage>
        <taxon>Bacteria</taxon>
        <taxon>Pseudomonadati</taxon>
        <taxon>Campylobacterota</taxon>
        <taxon>Epsilonproteobacteria</taxon>
        <taxon>Campylobacterales</taxon>
        <taxon>Helicobacteraceae</taxon>
        <taxon>Helicobacter</taxon>
    </lineage>
</organism>
<dbReference type="PANTHER" id="PTHR45947">
    <property type="entry name" value="SULFOQUINOVOSYL TRANSFERASE SQD2"/>
    <property type="match status" value="1"/>
</dbReference>
<evidence type="ECO:0000313" key="2">
    <source>
        <dbReference type="EMBL" id="XAM18409.1"/>
    </source>
</evidence>
<proteinExistence type="predicted"/>
<dbReference type="Pfam" id="PF13692">
    <property type="entry name" value="Glyco_trans_1_4"/>
    <property type="match status" value="1"/>
</dbReference>
<sequence>MRIVHLVTQDNGGAGRACVRLHKALLEHNVDSIILTQNKTTDTPQIKQIAQTKLQKAFAKIRPFLSQLPLKLYPKRHKDIFSPHLPFFTPHNRPLLAAINELNPDVVHLHWVESGFFNIKDLQSIKAPLLWSLHDANPYTGGCHIVAPACIGVGSVCKSCPLLHSKFPFDISFWTFKHKAKVYNTLQNLTINGLSQWITSCARDSTLFKNKPIINLPNPIDTRLYRPINKEFARNTLRINTPKKLISFGAIGGSQMLRKGFNELKNALESLNSNLKSQCELLVFGESKGEEIKGIPTHYMGTLHDDISLALVYSASDVFIMPSFVESFGQTALEALSCGTPVVAFDTSGLKDIVQHRKNGYLAQCYDIGDLKNGIEWILQLAPQIYASLALYARESALQHFDSQKIAPAYIDIYQQLAGGGAVDKTRVILLARFTLYALLSHQVSTRTYYIGFGAIGGADTPRKGFNELKTALESLNPALKSQCELIVFGGNAPQVKGIKNTHILGFIYDDSSLALAYNACDVFIAPSLAENLSNVIMESLSCGTPVVAFDIGGNSDMIEHKRNGYLAKRGDTADLKDGIEWVLNLNMSAYHTLSLNAYQNVSAQFESSKIAQDYIKAYKWLMGGGAHKLVILLLLYILRHFVISFSVFSKSHLIYSPSLPSLRSAYVLLLHTL</sequence>
<evidence type="ECO:0000259" key="1">
    <source>
        <dbReference type="Pfam" id="PF00534"/>
    </source>
</evidence>
<keyword evidence="3" id="KW-1185">Reference proteome</keyword>
<dbReference type="CDD" id="cd03801">
    <property type="entry name" value="GT4_PimA-like"/>
    <property type="match status" value="1"/>
</dbReference>
<gene>
    <name evidence="2" type="ORF">V3I05_01635</name>
</gene>
<dbReference type="InterPro" id="IPR050194">
    <property type="entry name" value="Glycosyltransferase_grp1"/>
</dbReference>